<evidence type="ECO:0000256" key="1">
    <source>
        <dbReference type="SAM" id="Coils"/>
    </source>
</evidence>
<feature type="coiled-coil region" evidence="1">
    <location>
        <begin position="132"/>
        <end position="176"/>
    </location>
</feature>
<keyword evidence="1" id="KW-0175">Coiled coil</keyword>
<feature type="coiled-coil region" evidence="1">
    <location>
        <begin position="424"/>
        <end position="532"/>
    </location>
</feature>
<proteinExistence type="predicted"/>
<organism evidence="2 3">
    <name type="scientific">Rousettus aegyptiacus</name>
    <name type="common">Egyptian fruit bat</name>
    <name type="synonym">Pteropus aegyptiacus</name>
    <dbReference type="NCBI Taxonomy" id="9407"/>
    <lineage>
        <taxon>Eukaryota</taxon>
        <taxon>Metazoa</taxon>
        <taxon>Chordata</taxon>
        <taxon>Craniata</taxon>
        <taxon>Vertebrata</taxon>
        <taxon>Euteleostomi</taxon>
        <taxon>Mammalia</taxon>
        <taxon>Eutheria</taxon>
        <taxon>Laurasiatheria</taxon>
        <taxon>Chiroptera</taxon>
        <taxon>Yinpterochiroptera</taxon>
        <taxon>Pteropodoidea</taxon>
        <taxon>Pteropodidae</taxon>
        <taxon>Rousettinae</taxon>
        <taxon>Rousettus</taxon>
    </lineage>
</organism>
<gene>
    <name evidence="2" type="ORF">HJG63_002238</name>
</gene>
<dbReference type="InterPro" id="IPR038834">
    <property type="entry name" value="CCDC175"/>
</dbReference>
<name>A0A7J8IFY1_ROUAE</name>
<feature type="coiled-coil region" evidence="1">
    <location>
        <begin position="202"/>
        <end position="370"/>
    </location>
</feature>
<reference evidence="2 3" key="1">
    <citation type="journal article" date="2020" name="Nature">
        <title>Six reference-quality genomes reveal evolution of bat adaptations.</title>
        <authorList>
            <person name="Jebb D."/>
            <person name="Huang Z."/>
            <person name="Pippel M."/>
            <person name="Hughes G.M."/>
            <person name="Lavrichenko K."/>
            <person name="Devanna P."/>
            <person name="Winkler S."/>
            <person name="Jermiin L.S."/>
            <person name="Skirmuntt E.C."/>
            <person name="Katzourakis A."/>
            <person name="Burkitt-Gray L."/>
            <person name="Ray D.A."/>
            <person name="Sullivan K.A.M."/>
            <person name="Roscito J.G."/>
            <person name="Kirilenko B.M."/>
            <person name="Davalos L.M."/>
            <person name="Corthals A.P."/>
            <person name="Power M.L."/>
            <person name="Jones G."/>
            <person name="Ransome R.D."/>
            <person name="Dechmann D.K.N."/>
            <person name="Locatelli A.G."/>
            <person name="Puechmaille S.J."/>
            <person name="Fedrigo O."/>
            <person name="Jarvis E.D."/>
            <person name="Hiller M."/>
            <person name="Vernes S.C."/>
            <person name="Myers E.W."/>
            <person name="Teeling E.C."/>
        </authorList>
    </citation>
    <scope>NUCLEOTIDE SEQUENCE [LARGE SCALE GENOMIC DNA]</scope>
    <source>
        <strain evidence="2">MRouAeg1</strain>
        <tissue evidence="2">Muscle</tissue>
    </source>
</reference>
<dbReference type="PANTHER" id="PTHR35347:SF1">
    <property type="entry name" value="COILED-COIL DOMAIN-CONTAINING PROTEIN 175"/>
    <property type="match status" value="1"/>
</dbReference>
<feature type="coiled-coil region" evidence="1">
    <location>
        <begin position="607"/>
        <end position="680"/>
    </location>
</feature>
<keyword evidence="3" id="KW-1185">Reference proteome</keyword>
<dbReference type="EMBL" id="JACASE010000003">
    <property type="protein sequence ID" value="KAF6483474.1"/>
    <property type="molecule type" value="Genomic_DNA"/>
</dbReference>
<sequence length="798" mass="94852">MALSSWSPELGFSEKVLRKAAVSTGPSLELCTFPSTLGSSVAAAALEQLFVVEQSLQGDYFKCDEEARTFLKDIAVAVKKLEEMRKDTIDLLEIESMELSRLYFLLETLPYNIRTELEECVRDARRLNLFEINQLRMKITRMNNEIELLKKTILDLREINESLGEEQEELMKQHEKVVLSLNHAMQEKASTTIYINETYTKINMEREEIRLQEKCIQDIEEQIAKEREDYLKRKHKLNEEMNEYKSLCKIKRQDTRQKKKELDKLSQKVTKIKETVTTSSVVLSDHNLEIARLQASIRRWEKQIEDTKNSCTTLEEKIHFFKTNREKLDDTSNFEKEELLRKIKEMAEKLHKTNLENKELQDKLNTITRQYMIFVQEEDKIFLQKRKIHDENQKQMAFIAQKENFLSQRKVDIKNMEEGLVTLNELYRATMEVYRKQIRILNDNLERENQRSVIIQWKLTCLQKKHARWIAKIKAELQEYIDKIMAAELRRTELLQETKSREKEINEYLAEIEKITTELKQEEEKFVIKEKKLIAELTKYEEKFVKETESTKGKEDELFECLPQLQMAEEEYKSKSKKTHELNDVLTALKQDQNLLNSLIFQKTKDFSRYFNSVDKLKQELKGLRDQESHKMKNHFEILKNLENEIYVHDLKAEALLLENKKLKEYIAYLKKRIEDYKQEEEDFTHISSNLAWNLIAQQTQYLRLWADFQITIKNLVCDGEETLKEIKNLTDKLCERDEKIEQISNWLQGNLAELRFLTEHGLAVDLPQMNKHKRIKKAHFPMVGDTTKNSNKEKLTK</sequence>
<comment type="caution">
    <text evidence="2">The sequence shown here is derived from an EMBL/GenBank/DDBJ whole genome shotgun (WGS) entry which is preliminary data.</text>
</comment>
<dbReference type="PANTHER" id="PTHR35347">
    <property type="entry name" value="COILED-COIL DOMAIN-CONTAINING PROTEIN 175"/>
    <property type="match status" value="1"/>
</dbReference>
<evidence type="ECO:0000313" key="3">
    <source>
        <dbReference type="Proteomes" id="UP000593571"/>
    </source>
</evidence>
<accession>A0A7J8IFY1</accession>
<protein>
    <submittedName>
        <fullName evidence="2">Coiled-coil domain containing 175</fullName>
    </submittedName>
</protein>
<dbReference type="AlphaFoldDB" id="A0A7J8IFY1"/>
<evidence type="ECO:0000313" key="2">
    <source>
        <dbReference type="EMBL" id="KAF6483474.1"/>
    </source>
</evidence>
<dbReference type="Proteomes" id="UP000593571">
    <property type="component" value="Unassembled WGS sequence"/>
</dbReference>